<dbReference type="Proteomes" id="UP000887159">
    <property type="component" value="Unassembled WGS sequence"/>
</dbReference>
<reference evidence="1" key="1">
    <citation type="submission" date="2020-08" db="EMBL/GenBank/DDBJ databases">
        <title>Multicomponent nature underlies the extraordinary mechanical properties of spider dragline silk.</title>
        <authorList>
            <person name="Kono N."/>
            <person name="Nakamura H."/>
            <person name="Mori M."/>
            <person name="Yoshida Y."/>
            <person name="Ohtoshi R."/>
            <person name="Malay A.D."/>
            <person name="Moran D.A.P."/>
            <person name="Tomita M."/>
            <person name="Numata K."/>
            <person name="Arakawa K."/>
        </authorList>
    </citation>
    <scope>NUCLEOTIDE SEQUENCE</scope>
</reference>
<sequence>MAAELPLHLSHPAKGISTDLTCISPSTWRVFIGTRAQLRTLRPQIRDHNHLAVAATSVSGKKNAENIILDYHTMFFKLPMLWISNRYENPVSETVVTHVGAPVAWDLRIIDTSDTMMVSPCF</sequence>
<accession>A0A8X6SP61</accession>
<proteinExistence type="predicted"/>
<protein>
    <submittedName>
        <fullName evidence="1">Uncharacterized protein</fullName>
    </submittedName>
</protein>
<dbReference type="AlphaFoldDB" id="A0A8X6SP61"/>
<evidence type="ECO:0000313" key="1">
    <source>
        <dbReference type="EMBL" id="GFY15145.1"/>
    </source>
</evidence>
<dbReference type="EMBL" id="BMAU01021334">
    <property type="protein sequence ID" value="GFY15145.1"/>
    <property type="molecule type" value="Genomic_DNA"/>
</dbReference>
<gene>
    <name evidence="1" type="ORF">TNCV_1569601</name>
</gene>
<keyword evidence="2" id="KW-1185">Reference proteome</keyword>
<evidence type="ECO:0000313" key="2">
    <source>
        <dbReference type="Proteomes" id="UP000887159"/>
    </source>
</evidence>
<comment type="caution">
    <text evidence="1">The sequence shown here is derived from an EMBL/GenBank/DDBJ whole genome shotgun (WGS) entry which is preliminary data.</text>
</comment>
<organism evidence="1 2">
    <name type="scientific">Trichonephila clavipes</name>
    <name type="common">Golden silk orbweaver</name>
    <name type="synonym">Nephila clavipes</name>
    <dbReference type="NCBI Taxonomy" id="2585209"/>
    <lineage>
        <taxon>Eukaryota</taxon>
        <taxon>Metazoa</taxon>
        <taxon>Ecdysozoa</taxon>
        <taxon>Arthropoda</taxon>
        <taxon>Chelicerata</taxon>
        <taxon>Arachnida</taxon>
        <taxon>Araneae</taxon>
        <taxon>Araneomorphae</taxon>
        <taxon>Entelegynae</taxon>
        <taxon>Araneoidea</taxon>
        <taxon>Nephilidae</taxon>
        <taxon>Trichonephila</taxon>
    </lineage>
</organism>
<name>A0A8X6SP61_TRICX</name>